<dbReference type="Proteomes" id="UP001500843">
    <property type="component" value="Unassembled WGS sequence"/>
</dbReference>
<evidence type="ECO:0000313" key="4">
    <source>
        <dbReference type="Proteomes" id="UP001500843"/>
    </source>
</evidence>
<organism evidence="3 4">
    <name type="scientific">Promicromonospora umidemergens</name>
    <dbReference type="NCBI Taxonomy" id="629679"/>
    <lineage>
        <taxon>Bacteria</taxon>
        <taxon>Bacillati</taxon>
        <taxon>Actinomycetota</taxon>
        <taxon>Actinomycetes</taxon>
        <taxon>Micrococcales</taxon>
        <taxon>Promicromonosporaceae</taxon>
        <taxon>Promicromonospora</taxon>
    </lineage>
</organism>
<evidence type="ECO:0000259" key="2">
    <source>
        <dbReference type="PROSITE" id="PS51186"/>
    </source>
</evidence>
<dbReference type="EMBL" id="BAABHM010000004">
    <property type="protein sequence ID" value="GAA4690029.1"/>
    <property type="molecule type" value="Genomic_DNA"/>
</dbReference>
<feature type="domain" description="N-acetyltransferase" evidence="2">
    <location>
        <begin position="45"/>
        <end position="206"/>
    </location>
</feature>
<sequence length="206" mass="23096">MRTYRFGRVRTVDEGGRNRRASRPPSCAEPPDQGRLAIPLETVRLLLRPWHVSDAVAHREMWVDRDPRVPAHRRIDAEGRPTVEDLEDRIRDTPPPGSLGLLVVERKGTGDVLGYCGLIASPIVPEGEPEVAYELLRRARGQGYATEAARAVLGWARATGHRRVWATVRAWNDASLRVLAKLGFETTDRVERDAVHGDSLFLTKQL</sequence>
<dbReference type="Gene3D" id="3.40.630.30">
    <property type="match status" value="1"/>
</dbReference>
<dbReference type="InterPro" id="IPR051531">
    <property type="entry name" value="N-acetyltransferase"/>
</dbReference>
<dbReference type="InterPro" id="IPR000182">
    <property type="entry name" value="GNAT_dom"/>
</dbReference>
<name>A0ABP8WIA4_9MICO</name>
<dbReference type="SUPFAM" id="SSF55729">
    <property type="entry name" value="Acyl-CoA N-acyltransferases (Nat)"/>
    <property type="match status" value="1"/>
</dbReference>
<keyword evidence="4" id="KW-1185">Reference proteome</keyword>
<dbReference type="PANTHER" id="PTHR43792:SF1">
    <property type="entry name" value="N-ACETYLTRANSFERASE DOMAIN-CONTAINING PROTEIN"/>
    <property type="match status" value="1"/>
</dbReference>
<dbReference type="PROSITE" id="PS51186">
    <property type="entry name" value="GNAT"/>
    <property type="match status" value="1"/>
</dbReference>
<dbReference type="Pfam" id="PF13302">
    <property type="entry name" value="Acetyltransf_3"/>
    <property type="match status" value="1"/>
</dbReference>
<evidence type="ECO:0000256" key="1">
    <source>
        <dbReference type="SAM" id="MobiDB-lite"/>
    </source>
</evidence>
<dbReference type="InterPro" id="IPR016181">
    <property type="entry name" value="Acyl_CoA_acyltransferase"/>
</dbReference>
<feature type="region of interest" description="Disordered" evidence="1">
    <location>
        <begin position="1"/>
        <end position="34"/>
    </location>
</feature>
<proteinExistence type="predicted"/>
<gene>
    <name evidence="3" type="ORF">GCM10023198_05950</name>
</gene>
<comment type="caution">
    <text evidence="3">The sequence shown here is derived from an EMBL/GenBank/DDBJ whole genome shotgun (WGS) entry which is preliminary data.</text>
</comment>
<protein>
    <recommendedName>
        <fullName evidence="2">N-acetyltransferase domain-containing protein</fullName>
    </recommendedName>
</protein>
<accession>A0ABP8WIA4</accession>
<evidence type="ECO:0000313" key="3">
    <source>
        <dbReference type="EMBL" id="GAA4690029.1"/>
    </source>
</evidence>
<dbReference type="CDD" id="cd04301">
    <property type="entry name" value="NAT_SF"/>
    <property type="match status" value="1"/>
</dbReference>
<dbReference type="PANTHER" id="PTHR43792">
    <property type="entry name" value="GNAT FAMILY, PUTATIVE (AFU_ORTHOLOGUE AFUA_3G00765)-RELATED-RELATED"/>
    <property type="match status" value="1"/>
</dbReference>
<reference evidence="4" key="1">
    <citation type="journal article" date="2019" name="Int. J. Syst. Evol. Microbiol.">
        <title>The Global Catalogue of Microorganisms (GCM) 10K type strain sequencing project: providing services to taxonomists for standard genome sequencing and annotation.</title>
        <authorList>
            <consortium name="The Broad Institute Genomics Platform"/>
            <consortium name="The Broad Institute Genome Sequencing Center for Infectious Disease"/>
            <person name="Wu L."/>
            <person name="Ma J."/>
        </authorList>
    </citation>
    <scope>NUCLEOTIDE SEQUENCE [LARGE SCALE GENOMIC DNA]</scope>
    <source>
        <strain evidence="4">JCM 17975</strain>
    </source>
</reference>